<organism evidence="1 2">
    <name type="scientific">Botryotinia fuckeliana (strain T4)</name>
    <name type="common">Noble rot fungus</name>
    <name type="synonym">Botrytis cinerea</name>
    <dbReference type="NCBI Taxonomy" id="999810"/>
    <lineage>
        <taxon>Eukaryota</taxon>
        <taxon>Fungi</taxon>
        <taxon>Dikarya</taxon>
        <taxon>Ascomycota</taxon>
        <taxon>Pezizomycotina</taxon>
        <taxon>Leotiomycetes</taxon>
        <taxon>Helotiales</taxon>
        <taxon>Sclerotiniaceae</taxon>
        <taxon>Botrytis</taxon>
    </lineage>
</organism>
<dbReference type="Proteomes" id="UP000008177">
    <property type="component" value="Unplaced contigs"/>
</dbReference>
<proteinExistence type="predicted"/>
<accession>G2YR32</accession>
<evidence type="ECO:0000313" key="1">
    <source>
        <dbReference type="EMBL" id="CCD54080.1"/>
    </source>
</evidence>
<dbReference type="InParanoid" id="G2YR32"/>
<sequence>MQKRCSIAWGTESLEVAVHTLSQSTMQHVNRIDRAQQINRQLGQWTWVDRSSNDDGIKGVWRDEQHMGEQVLRETTRTGRCLGRCSNSN</sequence>
<protein>
    <submittedName>
        <fullName evidence="1">Uncharacterized protein</fullName>
    </submittedName>
</protein>
<dbReference type="AlphaFoldDB" id="G2YR32"/>
<gene>
    <name evidence="1" type="ORF">BofuT4_uP127800.1</name>
</gene>
<reference evidence="2" key="1">
    <citation type="journal article" date="2011" name="PLoS Genet.">
        <title>Genomic analysis of the necrotrophic fungal pathogens Sclerotinia sclerotiorum and Botrytis cinerea.</title>
        <authorList>
            <person name="Amselem J."/>
            <person name="Cuomo C.A."/>
            <person name="van Kan J.A."/>
            <person name="Viaud M."/>
            <person name="Benito E.P."/>
            <person name="Couloux A."/>
            <person name="Coutinho P.M."/>
            <person name="de Vries R.P."/>
            <person name="Dyer P.S."/>
            <person name="Fillinger S."/>
            <person name="Fournier E."/>
            <person name="Gout L."/>
            <person name="Hahn M."/>
            <person name="Kohn L."/>
            <person name="Lapalu N."/>
            <person name="Plummer K.M."/>
            <person name="Pradier J.M."/>
            <person name="Quevillon E."/>
            <person name="Sharon A."/>
            <person name="Simon A."/>
            <person name="ten Have A."/>
            <person name="Tudzynski B."/>
            <person name="Tudzynski P."/>
            <person name="Wincker P."/>
            <person name="Andrew M."/>
            <person name="Anthouard V."/>
            <person name="Beever R.E."/>
            <person name="Beffa R."/>
            <person name="Benoit I."/>
            <person name="Bouzid O."/>
            <person name="Brault B."/>
            <person name="Chen Z."/>
            <person name="Choquer M."/>
            <person name="Collemare J."/>
            <person name="Cotton P."/>
            <person name="Danchin E.G."/>
            <person name="Da Silva C."/>
            <person name="Gautier A."/>
            <person name="Giraud C."/>
            <person name="Giraud T."/>
            <person name="Gonzalez C."/>
            <person name="Grossetete S."/>
            <person name="Guldener U."/>
            <person name="Henrissat B."/>
            <person name="Howlett B.J."/>
            <person name="Kodira C."/>
            <person name="Kretschmer M."/>
            <person name="Lappartient A."/>
            <person name="Leroch M."/>
            <person name="Levis C."/>
            <person name="Mauceli E."/>
            <person name="Neuveglise C."/>
            <person name="Oeser B."/>
            <person name="Pearson M."/>
            <person name="Poulain J."/>
            <person name="Poussereau N."/>
            <person name="Quesneville H."/>
            <person name="Rascle C."/>
            <person name="Schumacher J."/>
            <person name="Segurens B."/>
            <person name="Sexton A."/>
            <person name="Silva E."/>
            <person name="Sirven C."/>
            <person name="Soanes D.M."/>
            <person name="Talbot N.J."/>
            <person name="Templeton M."/>
            <person name="Yandava C."/>
            <person name="Yarden O."/>
            <person name="Zeng Q."/>
            <person name="Rollins J.A."/>
            <person name="Lebrun M.H."/>
            <person name="Dickman M."/>
        </authorList>
    </citation>
    <scope>NUCLEOTIDE SEQUENCE [LARGE SCALE GENOMIC DNA]</scope>
    <source>
        <strain evidence="2">T4</strain>
    </source>
</reference>
<evidence type="ECO:0000313" key="2">
    <source>
        <dbReference type="Proteomes" id="UP000008177"/>
    </source>
</evidence>
<dbReference type="HOGENOM" id="CLU_2454482_0_0_1"/>
<name>G2YR32_BOTF4</name>
<dbReference type="EMBL" id="FQ790350">
    <property type="protein sequence ID" value="CCD54080.1"/>
    <property type="molecule type" value="Genomic_DNA"/>
</dbReference>